<evidence type="ECO:0000313" key="2">
    <source>
        <dbReference type="Proteomes" id="UP001148838"/>
    </source>
</evidence>
<dbReference type="Proteomes" id="UP001148838">
    <property type="component" value="Unassembled WGS sequence"/>
</dbReference>
<organism evidence="1 2">
    <name type="scientific">Periplaneta americana</name>
    <name type="common">American cockroach</name>
    <name type="synonym">Blatta americana</name>
    <dbReference type="NCBI Taxonomy" id="6978"/>
    <lineage>
        <taxon>Eukaryota</taxon>
        <taxon>Metazoa</taxon>
        <taxon>Ecdysozoa</taxon>
        <taxon>Arthropoda</taxon>
        <taxon>Hexapoda</taxon>
        <taxon>Insecta</taxon>
        <taxon>Pterygota</taxon>
        <taxon>Neoptera</taxon>
        <taxon>Polyneoptera</taxon>
        <taxon>Dictyoptera</taxon>
        <taxon>Blattodea</taxon>
        <taxon>Blattoidea</taxon>
        <taxon>Blattidae</taxon>
        <taxon>Blattinae</taxon>
        <taxon>Periplaneta</taxon>
    </lineage>
</organism>
<name>A0ABQ8U1C1_PERAM</name>
<reference evidence="1 2" key="1">
    <citation type="journal article" date="2022" name="Allergy">
        <title>Genome assembly and annotation of Periplaneta americana reveal a comprehensive cockroach allergen profile.</title>
        <authorList>
            <person name="Wang L."/>
            <person name="Xiong Q."/>
            <person name="Saelim N."/>
            <person name="Wang L."/>
            <person name="Nong W."/>
            <person name="Wan A.T."/>
            <person name="Shi M."/>
            <person name="Liu X."/>
            <person name="Cao Q."/>
            <person name="Hui J.H.L."/>
            <person name="Sookrung N."/>
            <person name="Leung T.F."/>
            <person name="Tungtrongchitr A."/>
            <person name="Tsui S.K.W."/>
        </authorList>
    </citation>
    <scope>NUCLEOTIDE SEQUENCE [LARGE SCALE GENOMIC DNA]</scope>
    <source>
        <strain evidence="1">PWHHKU_190912</strain>
    </source>
</reference>
<evidence type="ECO:0000313" key="1">
    <source>
        <dbReference type="EMBL" id="KAJ4451622.1"/>
    </source>
</evidence>
<protein>
    <submittedName>
        <fullName evidence="1">Uncharacterized protein</fullName>
    </submittedName>
</protein>
<sequence>MWRPRKLISVSRLTEINKTVSAYYSRRSDSRNADSYKAVKARKSVDGNVVTCLRNGISVDRILRYLNVIN</sequence>
<dbReference type="EMBL" id="JAJSOF020000001">
    <property type="protein sequence ID" value="KAJ4451622.1"/>
    <property type="molecule type" value="Genomic_DNA"/>
</dbReference>
<gene>
    <name evidence="1" type="ORF">ANN_03091</name>
</gene>
<accession>A0ABQ8U1C1</accession>
<keyword evidence="2" id="KW-1185">Reference proteome</keyword>
<proteinExistence type="predicted"/>
<comment type="caution">
    <text evidence="1">The sequence shown here is derived from an EMBL/GenBank/DDBJ whole genome shotgun (WGS) entry which is preliminary data.</text>
</comment>